<dbReference type="PANTHER" id="PTHR16238:SF7">
    <property type="entry name" value="GEM-ASSOCIATED PROTEIN 8"/>
    <property type="match status" value="1"/>
</dbReference>
<dbReference type="Pfam" id="PF15348">
    <property type="entry name" value="GEMIN8"/>
    <property type="match status" value="1"/>
</dbReference>
<evidence type="ECO:0000313" key="2">
    <source>
        <dbReference type="EMBL" id="KAJ8922558.1"/>
    </source>
</evidence>
<protein>
    <submittedName>
        <fullName evidence="2">Uncharacterized protein</fullName>
    </submittedName>
</protein>
<dbReference type="PANTHER" id="PTHR16238">
    <property type="entry name" value="GEM-ASSOCIATED PROTEIN 8"/>
    <property type="match status" value="1"/>
</dbReference>
<organism evidence="2 3">
    <name type="scientific">Exocentrus adspersus</name>
    <dbReference type="NCBI Taxonomy" id="1586481"/>
    <lineage>
        <taxon>Eukaryota</taxon>
        <taxon>Metazoa</taxon>
        <taxon>Ecdysozoa</taxon>
        <taxon>Arthropoda</taxon>
        <taxon>Hexapoda</taxon>
        <taxon>Insecta</taxon>
        <taxon>Pterygota</taxon>
        <taxon>Neoptera</taxon>
        <taxon>Endopterygota</taxon>
        <taxon>Coleoptera</taxon>
        <taxon>Polyphaga</taxon>
        <taxon>Cucujiformia</taxon>
        <taxon>Chrysomeloidea</taxon>
        <taxon>Cerambycidae</taxon>
        <taxon>Lamiinae</taxon>
        <taxon>Acanthocinini</taxon>
        <taxon>Exocentrus</taxon>
    </lineage>
</organism>
<name>A0AAV8W800_9CUCU</name>
<dbReference type="GO" id="GO:0000387">
    <property type="term" value="P:spliceosomal snRNP assembly"/>
    <property type="evidence" value="ECO:0007669"/>
    <property type="project" value="InterPro"/>
</dbReference>
<dbReference type="GO" id="GO:0032797">
    <property type="term" value="C:SMN complex"/>
    <property type="evidence" value="ECO:0007669"/>
    <property type="project" value="InterPro"/>
</dbReference>
<dbReference type="Proteomes" id="UP001159042">
    <property type="component" value="Unassembled WGS sequence"/>
</dbReference>
<evidence type="ECO:0000256" key="1">
    <source>
        <dbReference type="SAM" id="MobiDB-lite"/>
    </source>
</evidence>
<accession>A0AAV8W800</accession>
<evidence type="ECO:0000313" key="3">
    <source>
        <dbReference type="Proteomes" id="UP001159042"/>
    </source>
</evidence>
<gene>
    <name evidence="2" type="ORF">NQ315_007588</name>
</gene>
<reference evidence="2 3" key="1">
    <citation type="journal article" date="2023" name="Insect Mol. Biol.">
        <title>Genome sequencing provides insights into the evolution of gene families encoding plant cell wall-degrading enzymes in longhorned beetles.</title>
        <authorList>
            <person name="Shin N.R."/>
            <person name="Okamura Y."/>
            <person name="Kirsch R."/>
            <person name="Pauchet Y."/>
        </authorList>
    </citation>
    <scope>NUCLEOTIDE SEQUENCE [LARGE SCALE GENOMIC DNA]</scope>
    <source>
        <strain evidence="2">EAD_L_NR</strain>
    </source>
</reference>
<dbReference type="EMBL" id="JANEYG010000006">
    <property type="protein sequence ID" value="KAJ8922558.1"/>
    <property type="molecule type" value="Genomic_DNA"/>
</dbReference>
<dbReference type="AlphaFoldDB" id="A0AAV8W800"/>
<feature type="compositionally biased region" description="Acidic residues" evidence="1">
    <location>
        <begin position="140"/>
        <end position="152"/>
    </location>
</feature>
<sequence>MGDAAESVSESRVKTAYKKRFSISTHRRLHKNTVRKVRRQRSKFRYYKSLKEHRYNRRTADLCSAVEVVDISGMEWAPSCSSSDLPVEVAEWQKQDQIAYWKSRAISLELENRMLHEHLRNVYAQTIQDWRQSTIHPETNTEEEEEGEDEQEQQAKHAPRSRKKSNLSNTNRPVSPKEPCGKNRLEEMKKIYGDKAQKIMGMETALQLNYEKQIEVLKPSHWPSMPLRLEFE</sequence>
<keyword evidence="3" id="KW-1185">Reference proteome</keyword>
<comment type="caution">
    <text evidence="2">The sequence shown here is derived from an EMBL/GenBank/DDBJ whole genome shotgun (WGS) entry which is preliminary data.</text>
</comment>
<dbReference type="InterPro" id="IPR034754">
    <property type="entry name" value="GEMIN8"/>
</dbReference>
<proteinExistence type="predicted"/>
<feature type="region of interest" description="Disordered" evidence="1">
    <location>
        <begin position="138"/>
        <end position="186"/>
    </location>
</feature>